<dbReference type="InterPro" id="IPR052180">
    <property type="entry name" value="NhaC_Na-H+_Antiporter"/>
</dbReference>
<dbReference type="PANTHER" id="PTHR33451">
    <property type="entry name" value="MALATE-2H(+)/NA(+)-LACTATE ANTIPORTER"/>
    <property type="match status" value="1"/>
</dbReference>
<keyword evidence="3" id="KW-0050">Antiport</keyword>
<reference evidence="11 12" key="1">
    <citation type="submission" date="2024-03" db="EMBL/GenBank/DDBJ databases">
        <title>Human intestinal bacterial collection.</title>
        <authorList>
            <person name="Pauvert C."/>
            <person name="Hitch T.C.A."/>
            <person name="Clavel T."/>
        </authorList>
    </citation>
    <scope>NUCLEOTIDE SEQUENCE [LARGE SCALE GENOMIC DNA]</scope>
    <source>
        <strain evidence="11 12">CLA-SR-H021</strain>
    </source>
</reference>
<dbReference type="Proteomes" id="UP001454086">
    <property type="component" value="Unassembled WGS sequence"/>
</dbReference>
<evidence type="ECO:0000256" key="2">
    <source>
        <dbReference type="ARBA" id="ARBA00022448"/>
    </source>
</evidence>
<dbReference type="PANTHER" id="PTHR33451:SF5">
    <property type="entry name" value="NA+_H+ ANTIPORTER"/>
    <property type="match status" value="1"/>
</dbReference>
<keyword evidence="6 9" id="KW-1133">Transmembrane helix</keyword>
<keyword evidence="4" id="KW-1003">Cell membrane</keyword>
<evidence type="ECO:0000256" key="6">
    <source>
        <dbReference type="ARBA" id="ARBA00022989"/>
    </source>
</evidence>
<evidence type="ECO:0000259" key="10">
    <source>
        <dbReference type="Pfam" id="PF03553"/>
    </source>
</evidence>
<name>A0ABV1D540_9FIRM</name>
<dbReference type="InterPro" id="IPR018461">
    <property type="entry name" value="Na/H_Antiport_NhaC-like_C"/>
</dbReference>
<evidence type="ECO:0000313" key="12">
    <source>
        <dbReference type="Proteomes" id="UP001454086"/>
    </source>
</evidence>
<dbReference type="EMBL" id="JBBMFM010000034">
    <property type="protein sequence ID" value="MEQ2425530.1"/>
    <property type="molecule type" value="Genomic_DNA"/>
</dbReference>
<feature type="transmembrane region" description="Helical" evidence="9">
    <location>
        <begin position="432"/>
        <end position="457"/>
    </location>
</feature>
<feature type="transmembrane region" description="Helical" evidence="9">
    <location>
        <begin position="261"/>
        <end position="284"/>
    </location>
</feature>
<comment type="similarity">
    <text evidence="8">Belongs to the NhaC Na(+)/H(+) (TC 2.A.35) antiporter family.</text>
</comment>
<accession>A0ABV1D540</accession>
<evidence type="ECO:0000256" key="7">
    <source>
        <dbReference type="ARBA" id="ARBA00023136"/>
    </source>
</evidence>
<comment type="subcellular location">
    <subcellularLocation>
        <location evidence="1">Cell membrane</location>
        <topology evidence="1">Multi-pass membrane protein</topology>
    </subcellularLocation>
</comment>
<keyword evidence="12" id="KW-1185">Reference proteome</keyword>
<comment type="caution">
    <text evidence="11">The sequence shown here is derived from an EMBL/GenBank/DDBJ whole genome shotgun (WGS) entry which is preliminary data.</text>
</comment>
<feature type="transmembrane region" description="Helical" evidence="9">
    <location>
        <begin position="353"/>
        <end position="383"/>
    </location>
</feature>
<feature type="transmembrane region" description="Helical" evidence="9">
    <location>
        <begin position="142"/>
        <end position="166"/>
    </location>
</feature>
<feature type="transmembrane region" description="Helical" evidence="9">
    <location>
        <begin position="236"/>
        <end position="255"/>
    </location>
</feature>
<evidence type="ECO:0000256" key="9">
    <source>
        <dbReference type="SAM" id="Phobius"/>
    </source>
</evidence>
<evidence type="ECO:0000256" key="4">
    <source>
        <dbReference type="ARBA" id="ARBA00022475"/>
    </source>
</evidence>
<sequence>MSKNKASELKEMTMGRALFGFLAPIVLLIALIYAGAEVAIAILASVFLMIIYGAYMGYSWDSMDKAMASGITTISTSTVIMMLVGCMVASWMASGCIPTMLYYGLQIINPKLFLPICFILPAFMAVCAGTSWGAISTIGVVLCGMAGGLGIPVAMAAGAVISGAFFGDKMSPLSDTTLLAAAASEVSVFEHITSMFYTTVPCTLISLVLYGFLGLSASGNIDTAAVSELTNGLSSNFNITVLNLLPVILVLVLSVKKVPAFITFGIGIGSGILWSMFIQGFSFVDNLGFIMNGFSVDTGVEAVNTLVNRGGFVSMLSLVGILLVCGMLSGLFTEMKVLTVLVKGITKKVHTPAGILVGVMISSLILCLTGGQYPSIAITAVAFKDACDEMDIHRAVLSRTLEDVGTMVAAIIPWSAWVIGYGVLLGTTVQEFIPFVFLCILSPIVALINAFLGIGLLHKDDEVKYHPLWIRKRAR</sequence>
<evidence type="ECO:0000256" key="5">
    <source>
        <dbReference type="ARBA" id="ARBA00022692"/>
    </source>
</evidence>
<dbReference type="RefSeq" id="WP_008723801.1">
    <property type="nucleotide sequence ID" value="NZ_JBBMFM010000034.1"/>
</dbReference>
<feature type="transmembrane region" description="Helical" evidence="9">
    <location>
        <begin position="312"/>
        <end position="333"/>
    </location>
</feature>
<feature type="transmembrane region" description="Helical" evidence="9">
    <location>
        <begin position="39"/>
        <end position="58"/>
    </location>
</feature>
<protein>
    <submittedName>
        <fullName evidence="11">Na+/H+ antiporter NhaC family protein</fullName>
    </submittedName>
</protein>
<organism evidence="11 12">
    <name type="scientific">Enterocloster hominis</name>
    <name type="common">ex Hitch et al. 2024</name>
    <dbReference type="NCBI Taxonomy" id="1917870"/>
    <lineage>
        <taxon>Bacteria</taxon>
        <taxon>Bacillati</taxon>
        <taxon>Bacillota</taxon>
        <taxon>Clostridia</taxon>
        <taxon>Lachnospirales</taxon>
        <taxon>Lachnospiraceae</taxon>
        <taxon>Enterocloster</taxon>
    </lineage>
</organism>
<evidence type="ECO:0000256" key="8">
    <source>
        <dbReference type="ARBA" id="ARBA00038435"/>
    </source>
</evidence>
<gene>
    <name evidence="11" type="ORF">WMQ36_11140</name>
</gene>
<feature type="transmembrane region" description="Helical" evidence="9">
    <location>
        <begin position="404"/>
        <end position="426"/>
    </location>
</feature>
<feature type="transmembrane region" description="Helical" evidence="9">
    <location>
        <begin position="112"/>
        <end position="135"/>
    </location>
</feature>
<keyword evidence="7 9" id="KW-0472">Membrane</keyword>
<proteinExistence type="inferred from homology"/>
<feature type="domain" description="Na+/H+ antiporter NhaC-like C-terminal" evidence="10">
    <location>
        <begin position="163"/>
        <end position="454"/>
    </location>
</feature>
<keyword evidence="2" id="KW-0813">Transport</keyword>
<evidence type="ECO:0000313" key="11">
    <source>
        <dbReference type="EMBL" id="MEQ2425530.1"/>
    </source>
</evidence>
<evidence type="ECO:0000256" key="1">
    <source>
        <dbReference type="ARBA" id="ARBA00004651"/>
    </source>
</evidence>
<evidence type="ECO:0000256" key="3">
    <source>
        <dbReference type="ARBA" id="ARBA00022449"/>
    </source>
</evidence>
<feature type="transmembrane region" description="Helical" evidence="9">
    <location>
        <begin position="70"/>
        <end position="92"/>
    </location>
</feature>
<keyword evidence="5 9" id="KW-0812">Transmembrane</keyword>
<dbReference type="Pfam" id="PF03553">
    <property type="entry name" value="Na_H_antiporter"/>
    <property type="match status" value="1"/>
</dbReference>
<feature type="transmembrane region" description="Helical" evidence="9">
    <location>
        <begin position="12"/>
        <end position="33"/>
    </location>
</feature>
<feature type="transmembrane region" description="Helical" evidence="9">
    <location>
        <begin position="195"/>
        <end position="215"/>
    </location>
</feature>